<dbReference type="STRING" id="80876.SAMN05421779_1072"/>
<protein>
    <submittedName>
        <fullName evidence="1">Uncharacterized protein</fullName>
    </submittedName>
</protein>
<proteinExistence type="predicted"/>
<sequence length="70" mass="7976">MILCHLVSHRSKGEQISVRRESKHSIYIAQGQDVRIKSIILTTYILLGQTWLLHLTTSVGLNMIQAAFTR</sequence>
<reference evidence="1 2" key="1">
    <citation type="submission" date="2017-01" db="EMBL/GenBank/DDBJ databases">
        <authorList>
            <person name="Mah S.A."/>
            <person name="Swanson W.J."/>
            <person name="Moy G.W."/>
            <person name="Vacquier V.D."/>
        </authorList>
    </citation>
    <scope>NUCLEOTIDE SEQUENCE [LARGE SCALE GENOMIC DNA]</scope>
    <source>
        <strain evidence="1 2">DSM 11589</strain>
    </source>
</reference>
<accession>A0A1N7PJB8</accession>
<evidence type="ECO:0000313" key="2">
    <source>
        <dbReference type="Proteomes" id="UP000185678"/>
    </source>
</evidence>
<keyword evidence="2" id="KW-1185">Reference proteome</keyword>
<name>A0A1N7PJB8_9PROT</name>
<organism evidence="1 2">
    <name type="scientific">Insolitispirillum peregrinum</name>
    <dbReference type="NCBI Taxonomy" id="80876"/>
    <lineage>
        <taxon>Bacteria</taxon>
        <taxon>Pseudomonadati</taxon>
        <taxon>Pseudomonadota</taxon>
        <taxon>Alphaproteobacteria</taxon>
        <taxon>Rhodospirillales</taxon>
        <taxon>Novispirillaceae</taxon>
        <taxon>Insolitispirillum</taxon>
    </lineage>
</organism>
<dbReference type="Proteomes" id="UP000185678">
    <property type="component" value="Unassembled WGS sequence"/>
</dbReference>
<dbReference type="AlphaFoldDB" id="A0A1N7PJB8"/>
<dbReference type="EMBL" id="FTOA01000007">
    <property type="protein sequence ID" value="SIT10580.1"/>
    <property type="molecule type" value="Genomic_DNA"/>
</dbReference>
<gene>
    <name evidence="1" type="ORF">SAMN05421779_1072</name>
</gene>
<evidence type="ECO:0000313" key="1">
    <source>
        <dbReference type="EMBL" id="SIT10580.1"/>
    </source>
</evidence>